<accession>A0A9P7G781</accession>
<name>A0A9P7G781_9AGAR</name>
<keyword evidence="3" id="KW-1185">Reference proteome</keyword>
<proteinExistence type="predicted"/>
<reference evidence="2" key="2">
    <citation type="submission" date="2021-10" db="EMBL/GenBank/DDBJ databases">
        <title>Phylogenomics reveals ancestral predisposition of the termite-cultivated fungus Termitomyces towards a domesticated lifestyle.</title>
        <authorList>
            <person name="Auxier B."/>
            <person name="Grum-Grzhimaylo A."/>
            <person name="Cardenas M.E."/>
            <person name="Lodge J.D."/>
            <person name="Laessoe T."/>
            <person name="Pedersen O."/>
            <person name="Smith M.E."/>
            <person name="Kuyper T.W."/>
            <person name="Franco-Molano E.A."/>
            <person name="Baroni T.J."/>
            <person name="Aanen D.K."/>
        </authorList>
    </citation>
    <scope>NUCLEOTIDE SEQUENCE</scope>
    <source>
        <strain evidence="2">AP01</strain>
        <tissue evidence="2">Mycelium</tissue>
    </source>
</reference>
<feature type="region of interest" description="Disordered" evidence="1">
    <location>
        <begin position="146"/>
        <end position="187"/>
    </location>
</feature>
<feature type="region of interest" description="Disordered" evidence="1">
    <location>
        <begin position="17"/>
        <end position="127"/>
    </location>
</feature>
<protein>
    <submittedName>
        <fullName evidence="2">Uncharacterized protein</fullName>
    </submittedName>
</protein>
<feature type="compositionally biased region" description="Basic and acidic residues" evidence="1">
    <location>
        <begin position="173"/>
        <end position="185"/>
    </location>
</feature>
<comment type="caution">
    <text evidence="2">The sequence shown here is derived from an EMBL/GenBank/DDBJ whole genome shotgun (WGS) entry which is preliminary data.</text>
</comment>
<gene>
    <name evidence="2" type="ORF">DXG03_000976</name>
</gene>
<organism evidence="2 3">
    <name type="scientific">Asterophora parasitica</name>
    <dbReference type="NCBI Taxonomy" id="117018"/>
    <lineage>
        <taxon>Eukaryota</taxon>
        <taxon>Fungi</taxon>
        <taxon>Dikarya</taxon>
        <taxon>Basidiomycota</taxon>
        <taxon>Agaricomycotina</taxon>
        <taxon>Agaricomycetes</taxon>
        <taxon>Agaricomycetidae</taxon>
        <taxon>Agaricales</taxon>
        <taxon>Tricholomatineae</taxon>
        <taxon>Lyophyllaceae</taxon>
        <taxon>Asterophora</taxon>
    </lineage>
</organism>
<sequence length="220" mass="22804">MPRESIFAPLTLPSWITQLGTHKEPHPELELDFGTRTTNSASSSDTQSISTNAGVVSAVGTGGGRQPPTVTGGIETAPAPATVSTESAILEVPREAAPTPSPPTLSANASRSASPSPTPKTPVVSDAVDTEAEAEAHVAVLILMPSRRPASRSRPPSPPEHVEADLEAQVQELRPEEHGQHEHDQSLPSYEYQIGVARVPVAGDIATPASVSVGAEGKQA</sequence>
<evidence type="ECO:0000256" key="1">
    <source>
        <dbReference type="SAM" id="MobiDB-lite"/>
    </source>
</evidence>
<evidence type="ECO:0000313" key="3">
    <source>
        <dbReference type="Proteomes" id="UP000775547"/>
    </source>
</evidence>
<feature type="compositionally biased region" description="Low complexity" evidence="1">
    <location>
        <begin position="37"/>
        <end position="59"/>
    </location>
</feature>
<reference evidence="2" key="1">
    <citation type="submission" date="2020-07" db="EMBL/GenBank/DDBJ databases">
        <authorList>
            <person name="Nieuwenhuis M."/>
            <person name="Van De Peppel L.J.J."/>
        </authorList>
    </citation>
    <scope>NUCLEOTIDE SEQUENCE</scope>
    <source>
        <strain evidence="2">AP01</strain>
        <tissue evidence="2">Mycelium</tissue>
    </source>
</reference>
<feature type="compositionally biased region" description="Low complexity" evidence="1">
    <location>
        <begin position="104"/>
        <end position="125"/>
    </location>
</feature>
<evidence type="ECO:0000313" key="2">
    <source>
        <dbReference type="EMBL" id="KAG5643398.1"/>
    </source>
</evidence>
<dbReference type="Proteomes" id="UP000775547">
    <property type="component" value="Unassembled WGS sequence"/>
</dbReference>
<dbReference type="AlphaFoldDB" id="A0A9P7G781"/>
<dbReference type="EMBL" id="JABCKV010000115">
    <property type="protein sequence ID" value="KAG5643398.1"/>
    <property type="molecule type" value="Genomic_DNA"/>
</dbReference>